<sequence>MITLKLNGKDHQLNVELSQKKPSLAKADT</sequence>
<reference evidence="1 2" key="1">
    <citation type="journal article" date="2011" name="J. Bacteriol.">
        <title>Draft genome sequence of the polycyclic aromatic hydrocarbon-degrading, genetically engineered bioluminescent bioreporter Pseudomonas fluorescens HK44.</title>
        <authorList>
            <person name="Chauhan A."/>
            <person name="Layton A.C."/>
            <person name="Williams D.E."/>
            <person name="Smartt A.E."/>
            <person name="Ripp S."/>
            <person name="Karpinets T.V."/>
            <person name="Brown S.D."/>
            <person name="Sayler G.S."/>
        </authorList>
    </citation>
    <scope>NUCLEOTIDE SEQUENCE [LARGE SCALE GENOMIC DNA]</scope>
    <source>
        <strain evidence="1 2">HK44</strain>
    </source>
</reference>
<accession>A0A010TH10</accession>
<evidence type="ECO:0000313" key="2">
    <source>
        <dbReference type="Proteomes" id="UP000022611"/>
    </source>
</evidence>
<evidence type="ECO:0000313" key="1">
    <source>
        <dbReference type="EMBL" id="EXF96332.1"/>
    </source>
</evidence>
<name>A0A010TH10_PSEFL</name>
<protein>
    <submittedName>
        <fullName evidence="1">Uncharacterized protein</fullName>
    </submittedName>
</protein>
<dbReference type="HOGENOM" id="CLU_3409969_0_0_6"/>
<gene>
    <name evidence="1" type="ORF">HK44_022000</name>
</gene>
<comment type="caution">
    <text evidence="1">The sequence shown here is derived from an EMBL/GenBank/DDBJ whole genome shotgun (WGS) entry which is preliminary data.</text>
</comment>
<dbReference type="PATRIC" id="fig|1042209.11.peg.936"/>
<dbReference type="Proteomes" id="UP000022611">
    <property type="component" value="Unassembled WGS sequence"/>
</dbReference>
<organism evidence="1 2">
    <name type="scientific">Pseudomonas fluorescens HK44</name>
    <dbReference type="NCBI Taxonomy" id="1042209"/>
    <lineage>
        <taxon>Bacteria</taxon>
        <taxon>Pseudomonadati</taxon>
        <taxon>Pseudomonadota</taxon>
        <taxon>Gammaproteobacteria</taxon>
        <taxon>Pseudomonadales</taxon>
        <taxon>Pseudomonadaceae</taxon>
        <taxon>Pseudomonas</taxon>
    </lineage>
</organism>
<proteinExistence type="predicted"/>
<dbReference type="AlphaFoldDB" id="A0A010TH10"/>
<dbReference type="EMBL" id="AFOY02000004">
    <property type="protein sequence ID" value="EXF96332.1"/>
    <property type="molecule type" value="Genomic_DNA"/>
</dbReference>